<sequence>METLRIKRLTLDATLPTRASPGSVGYDLYSMENMTINACERGIVSTGICATIPNGVYGRIAPRSGLSVKHGIQTGAGVIDPDYTGELKVILFNHGSESFEIKQGDRIAQLILEKCETPLIEEVDELKETKRGERGFGSSGTN</sequence>
<accession>A0A7S6SWR5</accession>
<comment type="similarity">
    <text evidence="2">Belongs to the dUTPase family.</text>
</comment>
<feature type="domain" description="dUTPase-like" evidence="6">
    <location>
        <begin position="13"/>
        <end position="140"/>
    </location>
</feature>
<dbReference type="PANTHER" id="PTHR11241:SF0">
    <property type="entry name" value="DEOXYURIDINE 5'-TRIPHOSPHATE NUCLEOTIDOHYDROLASE"/>
    <property type="match status" value="1"/>
</dbReference>
<reference evidence="7" key="1">
    <citation type="submission" date="2019-02" db="EMBL/GenBank/DDBJ databases">
        <authorList>
            <person name="Bachy C."/>
            <person name="Yung C.-M."/>
            <person name="Roux S."/>
            <person name="Sullivan M.B."/>
            <person name="Worden A.Z."/>
        </authorList>
    </citation>
    <scope>NUCLEOTIDE SEQUENCE</scope>
    <source>
        <strain evidence="7">BII-V1</strain>
    </source>
</reference>
<keyword evidence="5" id="KW-0546">Nucleotide metabolism</keyword>
<evidence type="ECO:0000256" key="2">
    <source>
        <dbReference type="ARBA" id="ARBA00006581"/>
    </source>
</evidence>
<dbReference type="InterPro" id="IPR036157">
    <property type="entry name" value="dUTPase-like_sf"/>
</dbReference>
<dbReference type="InterPro" id="IPR029054">
    <property type="entry name" value="dUTPase-like"/>
</dbReference>
<evidence type="ECO:0000313" key="7">
    <source>
        <dbReference type="EMBL" id="QOR60230.1"/>
    </source>
</evidence>
<evidence type="ECO:0000256" key="1">
    <source>
        <dbReference type="ARBA" id="ARBA00003495"/>
    </source>
</evidence>
<dbReference type="Gene3D" id="2.70.40.10">
    <property type="match status" value="1"/>
</dbReference>
<evidence type="ECO:0000256" key="4">
    <source>
        <dbReference type="ARBA" id="ARBA00022801"/>
    </source>
</evidence>
<evidence type="ECO:0000256" key="3">
    <source>
        <dbReference type="ARBA" id="ARBA00012379"/>
    </source>
</evidence>
<dbReference type="CDD" id="cd07557">
    <property type="entry name" value="trimeric_dUTPase"/>
    <property type="match status" value="1"/>
</dbReference>
<name>A0A7S6SWR5_9PHYC</name>
<dbReference type="EMBL" id="MK522034">
    <property type="protein sequence ID" value="QOR60230.1"/>
    <property type="molecule type" value="Genomic_DNA"/>
</dbReference>
<dbReference type="GO" id="GO:0006226">
    <property type="term" value="P:dUMP biosynthetic process"/>
    <property type="evidence" value="ECO:0007669"/>
    <property type="project" value="InterPro"/>
</dbReference>
<dbReference type="SUPFAM" id="SSF51283">
    <property type="entry name" value="dUTPase-like"/>
    <property type="match status" value="1"/>
</dbReference>
<protein>
    <recommendedName>
        <fullName evidence="3">dUTP diphosphatase</fullName>
        <ecNumber evidence="3">3.6.1.23</ecNumber>
    </recommendedName>
</protein>
<dbReference type="EC" id="3.6.1.23" evidence="3"/>
<dbReference type="NCBIfam" id="TIGR00576">
    <property type="entry name" value="dut"/>
    <property type="match status" value="1"/>
</dbReference>
<dbReference type="InterPro" id="IPR033704">
    <property type="entry name" value="dUTPase_trimeric"/>
</dbReference>
<organism evidence="7">
    <name type="scientific">Bathycoccus sp. RCC716 virus 1</name>
    <dbReference type="NCBI Taxonomy" id="2530038"/>
    <lineage>
        <taxon>Viruses</taxon>
        <taxon>Varidnaviria</taxon>
        <taxon>Bamfordvirae</taxon>
        <taxon>Nucleocytoviricota</taxon>
        <taxon>Megaviricetes</taxon>
        <taxon>Algavirales</taxon>
        <taxon>Phycodnaviridae</taxon>
        <taxon>Prasinovirus</taxon>
    </lineage>
</organism>
<dbReference type="NCBIfam" id="NF001862">
    <property type="entry name" value="PRK00601.1"/>
    <property type="match status" value="1"/>
</dbReference>
<dbReference type="GO" id="GO:0000287">
    <property type="term" value="F:magnesium ion binding"/>
    <property type="evidence" value="ECO:0007669"/>
    <property type="project" value="InterPro"/>
</dbReference>
<dbReference type="Pfam" id="PF00692">
    <property type="entry name" value="dUTPase"/>
    <property type="match status" value="1"/>
</dbReference>
<evidence type="ECO:0000256" key="5">
    <source>
        <dbReference type="ARBA" id="ARBA00023080"/>
    </source>
</evidence>
<dbReference type="InterPro" id="IPR008181">
    <property type="entry name" value="dUTPase"/>
</dbReference>
<dbReference type="PANTHER" id="PTHR11241">
    <property type="entry name" value="DEOXYURIDINE 5'-TRIPHOSPHATE NUCLEOTIDOHYDROLASE"/>
    <property type="match status" value="1"/>
</dbReference>
<comment type="function">
    <text evidence="1">This enzyme is involved in nucleotide metabolism: it produces dUMP, the immediate precursor of thymidine nucleotides and it decreases the intracellular concentration of dUTP so that uracil cannot be incorporated into DNA.</text>
</comment>
<dbReference type="GO" id="GO:0004170">
    <property type="term" value="F:dUTP diphosphatase activity"/>
    <property type="evidence" value="ECO:0007669"/>
    <property type="project" value="UniProtKB-EC"/>
</dbReference>
<evidence type="ECO:0000259" key="6">
    <source>
        <dbReference type="Pfam" id="PF00692"/>
    </source>
</evidence>
<keyword evidence="4" id="KW-0378">Hydrolase</keyword>
<proteinExistence type="inferred from homology"/>
<dbReference type="GO" id="GO:0046081">
    <property type="term" value="P:dUTP catabolic process"/>
    <property type="evidence" value="ECO:0007669"/>
    <property type="project" value="InterPro"/>
</dbReference>